<dbReference type="OrthoDB" id="17066at2759"/>
<reference evidence="2" key="1">
    <citation type="journal article" date="2013" name="Genome Biol. Evol.">
        <title>Punctuated emergences of genetic and phenotypic innovations in eumetazoan, bilaterian, euteleostome, and hominidae ancestors.</title>
        <authorList>
            <person name="Wenger Y."/>
            <person name="Galliot B."/>
        </authorList>
    </citation>
    <scope>NUCLEOTIDE SEQUENCE</scope>
    <source>
        <tissue evidence="2">Whole animals</tissue>
    </source>
</reference>
<dbReference type="GO" id="GO:0016301">
    <property type="term" value="F:kinase activity"/>
    <property type="evidence" value="ECO:0007669"/>
    <property type="project" value="UniProtKB-KW"/>
</dbReference>
<dbReference type="EMBL" id="HAAD01001381">
    <property type="protein sequence ID" value="CDG67613.1"/>
    <property type="molecule type" value="mRNA"/>
</dbReference>
<organism evidence="2">
    <name type="scientific">Hydra vulgaris</name>
    <name type="common">Hydra</name>
    <name type="synonym">Hydra attenuata</name>
    <dbReference type="NCBI Taxonomy" id="6087"/>
    <lineage>
        <taxon>Eukaryota</taxon>
        <taxon>Metazoa</taxon>
        <taxon>Cnidaria</taxon>
        <taxon>Hydrozoa</taxon>
        <taxon>Hydroidolina</taxon>
        <taxon>Anthoathecata</taxon>
        <taxon>Aplanulata</taxon>
        <taxon>Hydridae</taxon>
        <taxon>Hydra</taxon>
    </lineage>
</organism>
<evidence type="ECO:0000313" key="2">
    <source>
        <dbReference type="EMBL" id="CDG67613.1"/>
    </source>
</evidence>
<dbReference type="PANTHER" id="PTHR15827">
    <property type="entry name" value="CYCLIN-DEPENDENT KINASE 2-INTERACTING PROTEIN"/>
    <property type="match status" value="1"/>
</dbReference>
<proteinExistence type="evidence at transcript level"/>
<feature type="coiled-coil region" evidence="1">
    <location>
        <begin position="102"/>
        <end position="129"/>
    </location>
</feature>
<dbReference type="InterPro" id="IPR023250">
    <property type="entry name" value="Cyclin-dep_Kinase_2_interact"/>
</dbReference>
<sequence length="239" mass="28262">KNKMQTPTNKDSKLHSKLISPIRTPDLLQKPLVDSTVKRRVSDVCVSFHKCIQQWESDNLSSFNTASTLCNLYSQWNLFDDEEEKIEELSESLQRKYYVKIALQREDLLKQLKEQRSKLKINIEKLTSLVDNLKVIYYMSAASVQTLQQNEPENMPVVFTTWTPKMFYINAKLILNMYTKEYLLKERLFDYFFAFRLKKNETTKVGILTQCISIWLHQPYIEPKIKFLLDSMLVEAELK</sequence>
<gene>
    <name evidence="2" type="primary">CINP</name>
</gene>
<keyword evidence="2" id="KW-0418">Kinase</keyword>
<name>T2M5R5_HYDVU</name>
<evidence type="ECO:0000256" key="1">
    <source>
        <dbReference type="SAM" id="Coils"/>
    </source>
</evidence>
<dbReference type="AlphaFoldDB" id="T2M5R5"/>
<dbReference type="PANTHER" id="PTHR15827:SF2">
    <property type="entry name" value="CYCLIN-DEPENDENT KINASE 2-INTERACTING PROTEIN"/>
    <property type="match status" value="1"/>
</dbReference>
<dbReference type="PRINTS" id="PR02040">
    <property type="entry name" value="CDK2IP"/>
</dbReference>
<keyword evidence="2" id="KW-0808">Transferase</keyword>
<accession>T2M5R5</accession>
<keyword evidence="1" id="KW-0175">Coiled coil</keyword>
<feature type="non-terminal residue" evidence="2">
    <location>
        <position position="1"/>
    </location>
</feature>
<protein>
    <submittedName>
        <fullName evidence="2">Cyclin-dependent kinase 2-interacting protein</fullName>
    </submittedName>
</protein>